<keyword evidence="4" id="KW-1185">Reference proteome</keyword>
<dbReference type="PANTHER" id="PTHR43674">
    <property type="entry name" value="NITRILASE C965.09-RELATED"/>
    <property type="match status" value="1"/>
</dbReference>
<proteinExistence type="predicted"/>
<reference evidence="4" key="1">
    <citation type="journal article" date="2019" name="Int. J. Syst. Evol. Microbiol.">
        <title>The Global Catalogue of Microorganisms (GCM) 10K type strain sequencing project: providing services to taxonomists for standard genome sequencing and annotation.</title>
        <authorList>
            <consortium name="The Broad Institute Genomics Platform"/>
            <consortium name="The Broad Institute Genome Sequencing Center for Infectious Disease"/>
            <person name="Wu L."/>
            <person name="Ma J."/>
        </authorList>
    </citation>
    <scope>NUCLEOTIDE SEQUENCE [LARGE SCALE GENOMIC DNA]</scope>
    <source>
        <strain evidence="4">CCUG 57401</strain>
    </source>
</reference>
<accession>A0ABW0NHK2</accession>
<evidence type="ECO:0000313" key="4">
    <source>
        <dbReference type="Proteomes" id="UP001596037"/>
    </source>
</evidence>
<protein>
    <submittedName>
        <fullName evidence="3">Carbon-nitrogen hydrolase family protein</fullName>
    </submittedName>
</protein>
<name>A0ABW0NHK2_9BURK</name>
<feature type="domain" description="CN hydrolase" evidence="2">
    <location>
        <begin position="8"/>
        <end position="257"/>
    </location>
</feature>
<dbReference type="Gene3D" id="3.60.110.10">
    <property type="entry name" value="Carbon-nitrogen hydrolase"/>
    <property type="match status" value="1"/>
</dbReference>
<keyword evidence="1 3" id="KW-0378">Hydrolase</keyword>
<dbReference type="PROSITE" id="PS50263">
    <property type="entry name" value="CN_HYDROLASE"/>
    <property type="match status" value="1"/>
</dbReference>
<organism evidence="3 4">
    <name type="scientific">Caenimonas terrae</name>
    <dbReference type="NCBI Taxonomy" id="696074"/>
    <lineage>
        <taxon>Bacteria</taxon>
        <taxon>Pseudomonadati</taxon>
        <taxon>Pseudomonadota</taxon>
        <taxon>Betaproteobacteria</taxon>
        <taxon>Burkholderiales</taxon>
        <taxon>Comamonadaceae</taxon>
        <taxon>Caenimonas</taxon>
    </lineage>
</organism>
<dbReference type="Pfam" id="PF00795">
    <property type="entry name" value="CN_hydrolase"/>
    <property type="match status" value="1"/>
</dbReference>
<dbReference type="InterPro" id="IPR003010">
    <property type="entry name" value="C-N_Hydrolase"/>
</dbReference>
<evidence type="ECO:0000259" key="2">
    <source>
        <dbReference type="PROSITE" id="PS50263"/>
    </source>
</evidence>
<dbReference type="InterPro" id="IPR050345">
    <property type="entry name" value="Aliph_Amidase/BUP"/>
</dbReference>
<dbReference type="GO" id="GO:0016787">
    <property type="term" value="F:hydrolase activity"/>
    <property type="evidence" value="ECO:0007669"/>
    <property type="project" value="UniProtKB-KW"/>
</dbReference>
<dbReference type="RefSeq" id="WP_376850663.1">
    <property type="nucleotide sequence ID" value="NZ_JBHSMF010000009.1"/>
</dbReference>
<dbReference type="InterPro" id="IPR036526">
    <property type="entry name" value="C-N_Hydrolase_sf"/>
</dbReference>
<evidence type="ECO:0000256" key="1">
    <source>
        <dbReference type="ARBA" id="ARBA00022801"/>
    </source>
</evidence>
<evidence type="ECO:0000313" key="3">
    <source>
        <dbReference type="EMBL" id="MFC5498572.1"/>
    </source>
</evidence>
<comment type="caution">
    <text evidence="3">The sequence shown here is derived from an EMBL/GenBank/DDBJ whole genome shotgun (WGS) entry which is preliminary data.</text>
</comment>
<dbReference type="PANTHER" id="PTHR43674:SF2">
    <property type="entry name" value="BETA-UREIDOPROPIONASE"/>
    <property type="match status" value="1"/>
</dbReference>
<sequence length="260" mass="27964">MSLPRSSLRIAIAQIPMHWTIEENLAAMLSAMRLARSAGATLCAFSELAVTGFHRKIVELAKADLVAPAIRQITDAASELRLAVAFGAPTFGPDDAKYNSHILVDELGEVVAEVHKNGLTAPEATFFQPGTSRPAAPLRGFVTSAVICREVEDHGPVVEQLRESAVRLVLWPGLMSPDPDKPVTDPPEHVVQAQRIAAVTGAYVVQSNWPNALNNPERSVETGHSVCISPLGVLLIRLPQSQFGVGVFNLGESAFDWHAQ</sequence>
<gene>
    <name evidence="3" type="ORF">ACFPOE_13580</name>
</gene>
<dbReference type="EMBL" id="JBHSMF010000009">
    <property type="protein sequence ID" value="MFC5498572.1"/>
    <property type="molecule type" value="Genomic_DNA"/>
</dbReference>
<dbReference type="Proteomes" id="UP001596037">
    <property type="component" value="Unassembled WGS sequence"/>
</dbReference>
<dbReference type="SUPFAM" id="SSF56317">
    <property type="entry name" value="Carbon-nitrogen hydrolase"/>
    <property type="match status" value="1"/>
</dbReference>